<keyword evidence="2" id="KW-0812">Transmembrane</keyword>
<feature type="compositionally biased region" description="Low complexity" evidence="1">
    <location>
        <begin position="48"/>
        <end position="66"/>
    </location>
</feature>
<keyword evidence="4" id="KW-1185">Reference proteome</keyword>
<dbReference type="AlphaFoldDB" id="A0A2U2RGS8"/>
<evidence type="ECO:0000313" key="4">
    <source>
        <dbReference type="Proteomes" id="UP000245590"/>
    </source>
</evidence>
<name>A0A2U2RGS8_9MICO</name>
<gene>
    <name evidence="3" type="ORF">DEO23_14815</name>
</gene>
<proteinExistence type="predicted"/>
<organism evidence="3 4">
    <name type="scientific">Brachybacterium endophyticum</name>
    <dbReference type="NCBI Taxonomy" id="2182385"/>
    <lineage>
        <taxon>Bacteria</taxon>
        <taxon>Bacillati</taxon>
        <taxon>Actinomycetota</taxon>
        <taxon>Actinomycetes</taxon>
        <taxon>Micrococcales</taxon>
        <taxon>Dermabacteraceae</taxon>
        <taxon>Brachybacterium</taxon>
    </lineage>
</organism>
<dbReference type="Pfam" id="PF14110">
    <property type="entry name" value="DUF4282"/>
    <property type="match status" value="1"/>
</dbReference>
<sequence>MVCPIPRILCSTGAEEHGPPVGRALFQGLEHPSTGCAHPSLSLENREQVSVSQQPPYPSSGPSASSDDGRWTSAAQSAPHTSPHSAPQGSAYGTQPAQSPAWQGTAGAGAAPSTPPGSGPTSGASHAEGVGFFRAMFDFRFRHFITIGFSSFLYTIAWIVAALMWLWSIVSSIFMGFAIPAADYYGDSTFSAWPLILAILLGWIPSVIAIIVFRLGLEFSVAVVRTAQNTGALVQQGAGDQQTR</sequence>
<dbReference type="Proteomes" id="UP000245590">
    <property type="component" value="Unassembled WGS sequence"/>
</dbReference>
<evidence type="ECO:0008006" key="5">
    <source>
        <dbReference type="Google" id="ProtNLM"/>
    </source>
</evidence>
<feature type="compositionally biased region" description="Polar residues" evidence="1">
    <location>
        <begin position="73"/>
        <end position="102"/>
    </location>
</feature>
<comment type="caution">
    <text evidence="3">The sequence shown here is derived from an EMBL/GenBank/DDBJ whole genome shotgun (WGS) entry which is preliminary data.</text>
</comment>
<evidence type="ECO:0000256" key="1">
    <source>
        <dbReference type="SAM" id="MobiDB-lite"/>
    </source>
</evidence>
<dbReference type="EMBL" id="QFKX01000007">
    <property type="protein sequence ID" value="PWH05066.1"/>
    <property type="molecule type" value="Genomic_DNA"/>
</dbReference>
<protein>
    <recommendedName>
        <fullName evidence="5">DUF4282 domain-containing protein</fullName>
    </recommendedName>
</protein>
<feature type="transmembrane region" description="Helical" evidence="2">
    <location>
        <begin position="190"/>
        <end position="213"/>
    </location>
</feature>
<dbReference type="InterPro" id="IPR025557">
    <property type="entry name" value="DUF4282"/>
</dbReference>
<evidence type="ECO:0000313" key="3">
    <source>
        <dbReference type="EMBL" id="PWH05066.1"/>
    </source>
</evidence>
<keyword evidence="2" id="KW-0472">Membrane</keyword>
<feature type="region of interest" description="Disordered" evidence="1">
    <location>
        <begin position="45"/>
        <end position="123"/>
    </location>
</feature>
<dbReference type="OrthoDB" id="4808511at2"/>
<evidence type="ECO:0000256" key="2">
    <source>
        <dbReference type="SAM" id="Phobius"/>
    </source>
</evidence>
<keyword evidence="2" id="KW-1133">Transmembrane helix</keyword>
<feature type="transmembrane region" description="Helical" evidence="2">
    <location>
        <begin position="144"/>
        <end position="170"/>
    </location>
</feature>
<accession>A0A2U2RGS8</accession>
<reference evidence="3 4" key="1">
    <citation type="submission" date="2018-05" db="EMBL/GenBank/DDBJ databases">
        <title>Brachybacterium sp. M1HQ-2T, whole genome shotgun sequence.</title>
        <authorList>
            <person name="Tuo L."/>
        </authorList>
    </citation>
    <scope>NUCLEOTIDE SEQUENCE [LARGE SCALE GENOMIC DNA]</scope>
    <source>
        <strain evidence="3 4">M1HQ-2</strain>
    </source>
</reference>